<dbReference type="GeneID" id="73326843"/>
<dbReference type="RefSeq" id="XP_049128210.1">
    <property type="nucleotide sequence ID" value="XM_049272253.1"/>
</dbReference>
<feature type="chain" id="PRO_5041218014" evidence="2">
    <location>
        <begin position="21"/>
        <end position="217"/>
    </location>
</feature>
<accession>A0AA37P0N9</accession>
<protein>
    <submittedName>
        <fullName evidence="3">Uncharacterized protein</fullName>
    </submittedName>
</protein>
<dbReference type="AlphaFoldDB" id="A0AA37P0N9"/>
<dbReference type="EMBL" id="BQXU01000014">
    <property type="protein sequence ID" value="GKT45860.1"/>
    <property type="molecule type" value="Genomic_DNA"/>
</dbReference>
<sequence length="217" mass="22614">MRLLCALVTCLLLTLRGARAENRFRRPPGPGPAGDFRDNPPKTRSLGMLWTVSYNGFPSHFDATKSPVYFIQMFKSGDTVGNITSHYFNITESAAASASSTSATASSTSSVSVGSTASASPSASSAAESTDKGVSTGAVAGIAVGAARCRVGGVDLLETLAEEERGWLSGAHEAVGSDEKEYYSGPVDSQARYEVDGGPALFEMPGEIQVGHNRNTP</sequence>
<evidence type="ECO:0000313" key="4">
    <source>
        <dbReference type="Proteomes" id="UP001055115"/>
    </source>
</evidence>
<feature type="signal peptide" evidence="2">
    <location>
        <begin position="1"/>
        <end position="20"/>
    </location>
</feature>
<feature type="region of interest" description="Disordered" evidence="1">
    <location>
        <begin position="101"/>
        <end position="132"/>
    </location>
</feature>
<keyword evidence="2" id="KW-0732">Signal</keyword>
<proteinExistence type="predicted"/>
<dbReference type="Proteomes" id="UP001055115">
    <property type="component" value="Unassembled WGS sequence"/>
</dbReference>
<evidence type="ECO:0000256" key="1">
    <source>
        <dbReference type="SAM" id="MobiDB-lite"/>
    </source>
</evidence>
<evidence type="ECO:0000256" key="2">
    <source>
        <dbReference type="SAM" id="SignalP"/>
    </source>
</evidence>
<organism evidence="3 4">
    <name type="scientific">Colletotrichum spaethianum</name>
    <dbReference type="NCBI Taxonomy" id="700344"/>
    <lineage>
        <taxon>Eukaryota</taxon>
        <taxon>Fungi</taxon>
        <taxon>Dikarya</taxon>
        <taxon>Ascomycota</taxon>
        <taxon>Pezizomycotina</taxon>
        <taxon>Sordariomycetes</taxon>
        <taxon>Hypocreomycetidae</taxon>
        <taxon>Glomerellales</taxon>
        <taxon>Glomerellaceae</taxon>
        <taxon>Colletotrichum</taxon>
        <taxon>Colletotrichum spaethianum species complex</taxon>
    </lineage>
</organism>
<reference evidence="3 4" key="1">
    <citation type="submission" date="2022-03" db="EMBL/GenBank/DDBJ databases">
        <title>Genome data of Colletotrichum spp.</title>
        <authorList>
            <person name="Utami Y.D."/>
            <person name="Hiruma K."/>
        </authorList>
    </citation>
    <scope>NUCLEOTIDE SEQUENCE [LARGE SCALE GENOMIC DNA]</scope>
    <source>
        <strain evidence="3 4">MAFF 239500</strain>
    </source>
</reference>
<comment type="caution">
    <text evidence="3">The sequence shown here is derived from an EMBL/GenBank/DDBJ whole genome shotgun (WGS) entry which is preliminary data.</text>
</comment>
<name>A0AA37P0N9_9PEZI</name>
<keyword evidence="4" id="KW-1185">Reference proteome</keyword>
<gene>
    <name evidence="3" type="ORF">ColSpa_06041</name>
</gene>
<evidence type="ECO:0000313" key="3">
    <source>
        <dbReference type="EMBL" id="GKT45860.1"/>
    </source>
</evidence>